<evidence type="ECO:0000313" key="1">
    <source>
        <dbReference type="EMBL" id="JAT30669.1"/>
    </source>
</evidence>
<name>A0A1B6M419_9HEMI</name>
<dbReference type="EMBL" id="GEBQ01009308">
    <property type="protein sequence ID" value="JAT30669.1"/>
    <property type="molecule type" value="Transcribed_RNA"/>
</dbReference>
<reference evidence="1" key="1">
    <citation type="submission" date="2015-11" db="EMBL/GenBank/DDBJ databases">
        <title>De novo transcriptome assembly of four potential Pierce s Disease insect vectors from Arizona vineyards.</title>
        <authorList>
            <person name="Tassone E.E."/>
        </authorList>
    </citation>
    <scope>NUCLEOTIDE SEQUENCE</scope>
</reference>
<protein>
    <submittedName>
        <fullName evidence="1">Uncharacterized protein</fullName>
    </submittedName>
</protein>
<accession>A0A1B6M419</accession>
<dbReference type="AlphaFoldDB" id="A0A1B6M419"/>
<proteinExistence type="predicted"/>
<organism evidence="1">
    <name type="scientific">Graphocephala atropunctata</name>
    <dbReference type="NCBI Taxonomy" id="36148"/>
    <lineage>
        <taxon>Eukaryota</taxon>
        <taxon>Metazoa</taxon>
        <taxon>Ecdysozoa</taxon>
        <taxon>Arthropoda</taxon>
        <taxon>Hexapoda</taxon>
        <taxon>Insecta</taxon>
        <taxon>Pterygota</taxon>
        <taxon>Neoptera</taxon>
        <taxon>Paraneoptera</taxon>
        <taxon>Hemiptera</taxon>
        <taxon>Auchenorrhyncha</taxon>
        <taxon>Membracoidea</taxon>
        <taxon>Cicadellidae</taxon>
        <taxon>Cicadellinae</taxon>
        <taxon>Cicadellini</taxon>
        <taxon>Graphocephala</taxon>
    </lineage>
</organism>
<gene>
    <name evidence="1" type="ORF">g.8844</name>
</gene>
<sequence>QTFFEDTTEPSETSYQLVENDKGVLEWNDETSVLTNKLYVVYQSEHVLAYFQCQTRTPDFYEPYAGMAVVNVNDGDLDSSEALKADLQAGSDALSKLDLQPLEGLYVDCKF</sequence>
<feature type="non-terminal residue" evidence="1">
    <location>
        <position position="1"/>
    </location>
</feature>